<keyword evidence="3" id="KW-1185">Reference proteome</keyword>
<evidence type="ECO:0000256" key="1">
    <source>
        <dbReference type="SAM" id="SignalP"/>
    </source>
</evidence>
<dbReference type="AlphaFoldDB" id="A0A318KSA0"/>
<dbReference type="STRING" id="1034346.GCA_000313565_01992"/>
<organism evidence="2 3">
    <name type="scientific">Dielma fastidiosa</name>
    <dbReference type="NCBI Taxonomy" id="1034346"/>
    <lineage>
        <taxon>Bacteria</taxon>
        <taxon>Bacillati</taxon>
        <taxon>Bacillota</taxon>
        <taxon>Erysipelotrichia</taxon>
        <taxon>Erysipelotrichales</taxon>
        <taxon>Erysipelotrichaceae</taxon>
        <taxon>Dielma</taxon>
    </lineage>
</organism>
<gene>
    <name evidence="2" type="ORF">DES51_103186</name>
</gene>
<accession>A0A318KSA0</accession>
<proteinExistence type="predicted"/>
<dbReference type="EMBL" id="QJKH01000003">
    <property type="protein sequence ID" value="PXX80590.1"/>
    <property type="molecule type" value="Genomic_DNA"/>
</dbReference>
<comment type="caution">
    <text evidence="2">The sequence shown here is derived from an EMBL/GenBank/DDBJ whole genome shotgun (WGS) entry which is preliminary data.</text>
</comment>
<feature type="chain" id="PRO_5039055934" evidence="1">
    <location>
        <begin position="23"/>
        <end position="526"/>
    </location>
</feature>
<keyword evidence="1" id="KW-0732">Signal</keyword>
<dbReference type="OrthoDB" id="1875981at2"/>
<protein>
    <submittedName>
        <fullName evidence="2">Uncharacterized protein</fullName>
    </submittedName>
</protein>
<reference evidence="2 3" key="1">
    <citation type="submission" date="2018-05" db="EMBL/GenBank/DDBJ databases">
        <title>Genomic Encyclopedia of Type Strains, Phase IV (KMG-IV): sequencing the most valuable type-strain genomes for metagenomic binning, comparative biology and taxonomic classification.</title>
        <authorList>
            <person name="Goeker M."/>
        </authorList>
    </citation>
    <scope>NUCLEOTIDE SEQUENCE [LARGE SCALE GENOMIC DNA]</scope>
    <source>
        <strain evidence="2 3">JC118</strain>
    </source>
</reference>
<dbReference type="PROSITE" id="PS51257">
    <property type="entry name" value="PROKAR_LIPOPROTEIN"/>
    <property type="match status" value="1"/>
</dbReference>
<evidence type="ECO:0000313" key="2">
    <source>
        <dbReference type="EMBL" id="PXX80590.1"/>
    </source>
</evidence>
<sequence>MKKKMTAAALSAMLLMAGCSNITGISSDKLNDKAVNLDSFAAHLEENYYVQEGTYKEVDTLELASKGQLTSCFGNNQGSSYQVAFLPPAPEQNAAKGIAALNWADEEAGKFDDPAIENAPANPYFAPVGWSYKLREDEAIVLMLELPQECKYFSIGAYLMLTANDPTMDLSYDKYALTVKGSEESGNYNVIFGSLGDQLNNRNIASTALLDQKTDAFGSKAVIVMGGDKNTNEEMKSLLIESGIPSEIINVLEIPSQTLNLGLEKGADTFGILGRVSQPADSEANKQYMANLAQTSTLYRITPKVKDAVEEIPALKVVSRGTGEHEAAQLGYASKDLDQIRQSILDKYTAQGYTYTELMPHISVPDGITSIFNTLNGKGDNRDTSYLSTDYFTFNSDEDFVVIYGVNHTKTNKAIYSNAVLYGVEKLNGVTSVYDDQFIGSADAYLNNGSHDADNYYVYKLDRYGNEPYSAIVPKSTGNEDGKYYGLDDGADMLIAFRAYIEEATGVGPDYNEIVYDRAIVFHKPQ</sequence>
<dbReference type="RefSeq" id="WP_022938297.1">
    <property type="nucleotide sequence ID" value="NZ_CABKRQ010000005.1"/>
</dbReference>
<evidence type="ECO:0000313" key="3">
    <source>
        <dbReference type="Proteomes" id="UP000247612"/>
    </source>
</evidence>
<name>A0A318KSA0_9FIRM</name>
<dbReference type="Proteomes" id="UP000247612">
    <property type="component" value="Unassembled WGS sequence"/>
</dbReference>
<feature type="signal peptide" evidence="1">
    <location>
        <begin position="1"/>
        <end position="22"/>
    </location>
</feature>